<keyword evidence="5 7" id="KW-1133">Transmembrane helix</keyword>
<keyword evidence="2 7" id="KW-0813">Transport</keyword>
<feature type="domain" description="ABC transmembrane type-1" evidence="8">
    <location>
        <begin position="72"/>
        <end position="289"/>
    </location>
</feature>
<feature type="transmembrane region" description="Helical" evidence="7">
    <location>
        <begin position="12"/>
        <end position="30"/>
    </location>
</feature>
<dbReference type="EMBL" id="JAHQCW010000027">
    <property type="protein sequence ID" value="MBU9737982.1"/>
    <property type="molecule type" value="Genomic_DNA"/>
</dbReference>
<keyword evidence="10" id="KW-1185">Reference proteome</keyword>
<dbReference type="InterPro" id="IPR000515">
    <property type="entry name" value="MetI-like"/>
</dbReference>
<comment type="subcellular location">
    <subcellularLocation>
        <location evidence="1 7">Cell membrane</location>
        <topology evidence="1 7">Multi-pass membrane protein</topology>
    </subcellularLocation>
</comment>
<dbReference type="Proteomes" id="UP000712157">
    <property type="component" value="Unassembled WGS sequence"/>
</dbReference>
<feature type="transmembrane region" description="Helical" evidence="7">
    <location>
        <begin position="159"/>
        <end position="187"/>
    </location>
</feature>
<evidence type="ECO:0000313" key="9">
    <source>
        <dbReference type="EMBL" id="MBU9737982.1"/>
    </source>
</evidence>
<evidence type="ECO:0000256" key="3">
    <source>
        <dbReference type="ARBA" id="ARBA00022475"/>
    </source>
</evidence>
<dbReference type="PANTHER" id="PTHR43227">
    <property type="entry name" value="BLL4140 PROTEIN"/>
    <property type="match status" value="1"/>
</dbReference>
<feature type="transmembrane region" description="Helical" evidence="7">
    <location>
        <begin position="275"/>
        <end position="293"/>
    </location>
</feature>
<dbReference type="AlphaFoldDB" id="A0A949K285"/>
<accession>A0A949K285</accession>
<reference evidence="9" key="1">
    <citation type="submission" date="2021-06" db="EMBL/GenBank/DDBJ databases">
        <title>Description of novel taxa of the family Lachnospiraceae.</title>
        <authorList>
            <person name="Chaplin A.V."/>
            <person name="Sokolova S.R."/>
            <person name="Pikina A.P."/>
            <person name="Korzhanova M."/>
            <person name="Belova V."/>
            <person name="Korostin D."/>
            <person name="Efimov B.A."/>
        </authorList>
    </citation>
    <scope>NUCLEOTIDE SEQUENCE</scope>
    <source>
        <strain evidence="9">ASD5720</strain>
    </source>
</reference>
<protein>
    <submittedName>
        <fullName evidence="9">ABC transporter permease subunit</fullName>
    </submittedName>
</protein>
<dbReference type="Pfam" id="PF00528">
    <property type="entry name" value="BPD_transp_1"/>
    <property type="match status" value="1"/>
</dbReference>
<evidence type="ECO:0000256" key="4">
    <source>
        <dbReference type="ARBA" id="ARBA00022692"/>
    </source>
</evidence>
<keyword evidence="6 7" id="KW-0472">Membrane</keyword>
<dbReference type="InterPro" id="IPR050809">
    <property type="entry name" value="UgpAE/MalFG_permease"/>
</dbReference>
<evidence type="ECO:0000313" key="10">
    <source>
        <dbReference type="Proteomes" id="UP000712157"/>
    </source>
</evidence>
<feature type="transmembrane region" description="Helical" evidence="7">
    <location>
        <begin position="76"/>
        <end position="97"/>
    </location>
</feature>
<dbReference type="GO" id="GO:0055085">
    <property type="term" value="P:transmembrane transport"/>
    <property type="evidence" value="ECO:0007669"/>
    <property type="project" value="InterPro"/>
</dbReference>
<feature type="transmembrane region" description="Helical" evidence="7">
    <location>
        <begin position="208"/>
        <end position="231"/>
    </location>
</feature>
<comment type="similarity">
    <text evidence="7">Belongs to the binding-protein-dependent transport system permease family.</text>
</comment>
<keyword evidence="4 7" id="KW-0812">Transmembrane</keyword>
<dbReference type="RefSeq" id="WP_238722306.1">
    <property type="nucleotide sequence ID" value="NZ_JAHQCW010000027.1"/>
</dbReference>
<name>A0A949K285_9FIRM</name>
<evidence type="ECO:0000256" key="6">
    <source>
        <dbReference type="ARBA" id="ARBA00023136"/>
    </source>
</evidence>
<gene>
    <name evidence="9" type="ORF">KTH89_15670</name>
</gene>
<comment type="caution">
    <text evidence="9">The sequence shown here is derived from an EMBL/GenBank/DDBJ whole genome shotgun (WGS) entry which is preliminary data.</text>
</comment>
<dbReference type="GO" id="GO:0005886">
    <property type="term" value="C:plasma membrane"/>
    <property type="evidence" value="ECO:0007669"/>
    <property type="project" value="UniProtKB-SubCell"/>
</dbReference>
<dbReference type="CDD" id="cd06261">
    <property type="entry name" value="TM_PBP2"/>
    <property type="match status" value="1"/>
</dbReference>
<evidence type="ECO:0000256" key="7">
    <source>
        <dbReference type="RuleBase" id="RU363032"/>
    </source>
</evidence>
<proteinExistence type="inferred from homology"/>
<evidence type="ECO:0000256" key="1">
    <source>
        <dbReference type="ARBA" id="ARBA00004651"/>
    </source>
</evidence>
<keyword evidence="3" id="KW-1003">Cell membrane</keyword>
<dbReference type="PANTHER" id="PTHR43227:SF11">
    <property type="entry name" value="BLL4140 PROTEIN"/>
    <property type="match status" value="1"/>
</dbReference>
<evidence type="ECO:0000256" key="2">
    <source>
        <dbReference type="ARBA" id="ARBA00022448"/>
    </source>
</evidence>
<dbReference type="PROSITE" id="PS50928">
    <property type="entry name" value="ABC_TM1"/>
    <property type="match status" value="1"/>
</dbReference>
<evidence type="ECO:0000256" key="5">
    <source>
        <dbReference type="ARBA" id="ARBA00022989"/>
    </source>
</evidence>
<dbReference type="InterPro" id="IPR035906">
    <property type="entry name" value="MetI-like_sf"/>
</dbReference>
<evidence type="ECO:0000259" key="8">
    <source>
        <dbReference type="PROSITE" id="PS50928"/>
    </source>
</evidence>
<feature type="transmembrane region" description="Helical" evidence="7">
    <location>
        <begin position="118"/>
        <end position="139"/>
    </location>
</feature>
<sequence>MKKRKMAWRYRYLYLLMLPGLIYLLINNYLPMAGLVIAFKKVNFRTGIWSSPWCGLENFKYLFATKDAWIITRNTILYNLVFIILGLVVSVALAIFLSEMRSKKMRSLHQGCLLIPYIISYVVVSYLVYAFLGSNGLINKGILQEMGKNSVNWYLESKYWPFILVFVNTWKNAGYASVIYLATILGFDDSVYEAAQLDGVTPWQKIRYITIPLLKPTIITLTMLNVGRIFYSDFGLFYQVPQNSGAILNVTNVLDTYVYRGLLELGDVSMSSAAGLYQAVVGFFVIMAANALVRKISPDDAII</sequence>
<organism evidence="9 10">
    <name type="scientific">Diplocloster agilis</name>
    <dbReference type="NCBI Taxonomy" id="2850323"/>
    <lineage>
        <taxon>Bacteria</taxon>
        <taxon>Bacillati</taxon>
        <taxon>Bacillota</taxon>
        <taxon>Clostridia</taxon>
        <taxon>Lachnospirales</taxon>
        <taxon>Lachnospiraceae</taxon>
        <taxon>Diplocloster</taxon>
    </lineage>
</organism>
<dbReference type="SUPFAM" id="SSF161098">
    <property type="entry name" value="MetI-like"/>
    <property type="match status" value="1"/>
</dbReference>
<dbReference type="Gene3D" id="1.10.3720.10">
    <property type="entry name" value="MetI-like"/>
    <property type="match status" value="1"/>
</dbReference>